<dbReference type="Pfam" id="PF00656">
    <property type="entry name" value="Peptidase_C14"/>
    <property type="match status" value="1"/>
</dbReference>
<dbReference type="SMART" id="SM00031">
    <property type="entry name" value="DED"/>
    <property type="match status" value="2"/>
</dbReference>
<keyword evidence="11" id="KW-0865">Zymogen</keyword>
<dbReference type="GO" id="GO:0005634">
    <property type="term" value="C:nucleus"/>
    <property type="evidence" value="ECO:0007669"/>
    <property type="project" value="UniProtKB-SubCell"/>
</dbReference>
<evidence type="ECO:0000256" key="4">
    <source>
        <dbReference type="ARBA" id="ARBA00022490"/>
    </source>
</evidence>
<dbReference type="InterPro" id="IPR001875">
    <property type="entry name" value="DED_dom"/>
</dbReference>
<evidence type="ECO:0000313" key="22">
    <source>
        <dbReference type="Proteomes" id="UP001046870"/>
    </source>
</evidence>
<evidence type="ECO:0000256" key="10">
    <source>
        <dbReference type="ARBA" id="ARBA00022807"/>
    </source>
</evidence>
<feature type="compositionally biased region" description="Low complexity" evidence="17">
    <location>
        <begin position="210"/>
        <end position="221"/>
    </location>
</feature>
<sequence length="523" mass="58488">MNTSRGTRGMDVNVLHTIDSELESENVAGLKFLCSDIIPRKQLQKVRDGRDLFLRLEERGLLGDDYLIVAELLITIQRFDLLRHLSLTRAAVERKLSSRRGSYTGISPYRKMLYNLAEDVTEDNLRDIKHLLHLPRSKLEPCVSFLDLLVEMEKQELLGEDHVEELERVFTLVDRRLAARLQSYAVQRAAGGGISHCFPDQESSADPFMESSSYISSPSEETGAHEPIHPHQPQNPSVAESSGTFSPGAPVHSHLSVDAGPEHSFSNPEHVYSMKQRPCGHCVIINNHHFEEARRNRNLKVTLGDRKGTDIDARALTSIFSRLHFTVHQRDDVTGAGLLEVAREFGEMGHGAMDAFVCCVLSHGKRGAVYGTDGEAVPIRGVTLPFTSSRCPSLAKKPKLFFIQACQAQEEEGEGGPRVQGDGEGGGYDSDAGRHVPDTIPEDSDFLLGMATVEDRTSFRHTVEGSAFIQELCRQLERGCQRNQDILTIMTNVNREVSERSFGRKRQMPEPRRETHLLITRVF</sequence>
<evidence type="ECO:0000256" key="15">
    <source>
        <dbReference type="ARBA" id="ARBA00068172"/>
    </source>
</evidence>
<dbReference type="InterPro" id="IPR015917">
    <property type="entry name" value="Pept_C14A"/>
</dbReference>
<dbReference type="SMART" id="SM00115">
    <property type="entry name" value="CASc"/>
    <property type="match status" value="1"/>
</dbReference>
<evidence type="ECO:0000259" key="19">
    <source>
        <dbReference type="PROSITE" id="PS50207"/>
    </source>
</evidence>
<dbReference type="OrthoDB" id="6114029at2759"/>
<dbReference type="InterPro" id="IPR011029">
    <property type="entry name" value="DEATH-like_dom_sf"/>
</dbReference>
<evidence type="ECO:0000256" key="6">
    <source>
        <dbReference type="ARBA" id="ARBA00022670"/>
    </source>
</evidence>
<evidence type="ECO:0000256" key="9">
    <source>
        <dbReference type="ARBA" id="ARBA00022801"/>
    </source>
</evidence>
<evidence type="ECO:0000256" key="1">
    <source>
        <dbReference type="ARBA" id="ARBA00004123"/>
    </source>
</evidence>
<dbReference type="InterPro" id="IPR002138">
    <property type="entry name" value="Pept_C14_p10"/>
</dbReference>
<feature type="region of interest" description="Disordered" evidence="17">
    <location>
        <begin position="197"/>
        <end position="269"/>
    </location>
</feature>
<evidence type="ECO:0000256" key="12">
    <source>
        <dbReference type="ARBA" id="ARBA00023242"/>
    </source>
</evidence>
<dbReference type="Proteomes" id="UP001046870">
    <property type="component" value="Chromosome 15"/>
</dbReference>
<dbReference type="GO" id="GO:0006508">
    <property type="term" value="P:proteolysis"/>
    <property type="evidence" value="ECO:0007669"/>
    <property type="project" value="UniProtKB-KW"/>
</dbReference>
<dbReference type="FunFam" id="1.10.533.10:FF:000016">
    <property type="entry name" value="CASP8 and FADD-like apoptosis regulator"/>
    <property type="match status" value="1"/>
</dbReference>
<comment type="caution">
    <text evidence="21">The sequence shown here is derived from an EMBL/GenBank/DDBJ whole genome shotgun (WGS) entry which is preliminary data.</text>
</comment>
<dbReference type="GO" id="GO:0004197">
    <property type="term" value="F:cysteine-type endopeptidase activity"/>
    <property type="evidence" value="ECO:0007669"/>
    <property type="project" value="InterPro"/>
</dbReference>
<dbReference type="FunFam" id="3.40.50.1460:FF:000008">
    <property type="entry name" value="caspase-8 isoform X1"/>
    <property type="match status" value="1"/>
</dbReference>
<dbReference type="Gene3D" id="3.40.50.1460">
    <property type="match status" value="1"/>
</dbReference>
<dbReference type="PROSITE" id="PS50207">
    <property type="entry name" value="CASPASE_P10"/>
    <property type="match status" value="1"/>
</dbReference>
<evidence type="ECO:0000259" key="20">
    <source>
        <dbReference type="PROSITE" id="PS50208"/>
    </source>
</evidence>
<feature type="compositionally biased region" description="Polar residues" evidence="17">
    <location>
        <begin position="232"/>
        <end position="245"/>
    </location>
</feature>
<dbReference type="CDD" id="cd08334">
    <property type="entry name" value="DED_Caspase_8_10_r2"/>
    <property type="match status" value="1"/>
</dbReference>
<dbReference type="GO" id="GO:0032991">
    <property type="term" value="C:protein-containing complex"/>
    <property type="evidence" value="ECO:0007669"/>
    <property type="project" value="UniProtKB-ARBA"/>
</dbReference>
<keyword evidence="8" id="KW-0677">Repeat</keyword>
<dbReference type="SUPFAM" id="SSF52129">
    <property type="entry name" value="Caspase-like"/>
    <property type="match status" value="1"/>
</dbReference>
<evidence type="ECO:0000256" key="13">
    <source>
        <dbReference type="ARBA" id="ARBA00051626"/>
    </source>
</evidence>
<name>A0A9D3PM41_MEGAT</name>
<dbReference type="InterPro" id="IPR011600">
    <property type="entry name" value="Pept_C14_caspase"/>
</dbReference>
<keyword evidence="22" id="KW-1185">Reference proteome</keyword>
<keyword evidence="6" id="KW-0645">Protease</keyword>
<dbReference type="GO" id="GO:0051604">
    <property type="term" value="P:protein maturation"/>
    <property type="evidence" value="ECO:0007669"/>
    <property type="project" value="UniProtKB-ARBA"/>
</dbReference>
<keyword evidence="7" id="KW-0053">Apoptosis</keyword>
<feature type="domain" description="Caspase family p10" evidence="19">
    <location>
        <begin position="436"/>
        <end position="510"/>
    </location>
</feature>
<reference evidence="21" key="1">
    <citation type="submission" date="2021-01" db="EMBL/GenBank/DDBJ databases">
        <authorList>
            <person name="Zahm M."/>
            <person name="Roques C."/>
            <person name="Cabau C."/>
            <person name="Klopp C."/>
            <person name="Donnadieu C."/>
            <person name="Jouanno E."/>
            <person name="Lampietro C."/>
            <person name="Louis A."/>
            <person name="Herpin A."/>
            <person name="Echchiki A."/>
            <person name="Berthelot C."/>
            <person name="Parey E."/>
            <person name="Roest-Crollius H."/>
            <person name="Braasch I."/>
            <person name="Postlethwait J."/>
            <person name="Bobe J."/>
            <person name="Montfort J."/>
            <person name="Bouchez O."/>
            <person name="Begum T."/>
            <person name="Mejri S."/>
            <person name="Adams A."/>
            <person name="Chen W.-J."/>
            <person name="Guiguen Y."/>
        </authorList>
    </citation>
    <scope>NUCLEOTIDE SEQUENCE</scope>
    <source>
        <strain evidence="21">YG-15Mar2019-1</strain>
        <tissue evidence="21">Brain</tissue>
    </source>
</reference>
<dbReference type="PROSITE" id="PS50168">
    <property type="entry name" value="DED"/>
    <property type="match status" value="2"/>
</dbReference>
<gene>
    <name evidence="21" type="ORF">MATL_G00180180</name>
</gene>
<evidence type="ECO:0000256" key="11">
    <source>
        <dbReference type="ARBA" id="ARBA00023145"/>
    </source>
</evidence>
<dbReference type="InterPro" id="IPR029030">
    <property type="entry name" value="Caspase-like_dom_sf"/>
</dbReference>
<feature type="domain" description="Caspase family p20" evidence="20">
    <location>
        <begin position="278"/>
        <end position="410"/>
    </location>
</feature>
<evidence type="ECO:0000259" key="18">
    <source>
        <dbReference type="PROSITE" id="PS50168"/>
    </source>
</evidence>
<dbReference type="EC" id="3.4.22.61" evidence="14"/>
<dbReference type="CDD" id="cd08792">
    <property type="entry name" value="DED_Caspase_8_10_r1"/>
    <property type="match status" value="1"/>
</dbReference>
<dbReference type="PANTHER" id="PTHR48169">
    <property type="entry name" value="DED DOMAIN-CONTAINING PROTEIN"/>
    <property type="match status" value="1"/>
</dbReference>
<evidence type="ECO:0000313" key="21">
    <source>
        <dbReference type="EMBL" id="KAG7463777.1"/>
    </source>
</evidence>
<protein>
    <recommendedName>
        <fullName evidence="15">Caspase-8</fullName>
        <ecNumber evidence="14">3.4.22.61</ecNumber>
    </recommendedName>
</protein>
<feature type="compositionally biased region" description="Gly residues" evidence="17">
    <location>
        <begin position="416"/>
        <end position="428"/>
    </location>
</feature>
<proteinExistence type="inferred from homology"/>
<dbReference type="GO" id="GO:0043065">
    <property type="term" value="P:positive regulation of apoptotic process"/>
    <property type="evidence" value="ECO:0007669"/>
    <property type="project" value="UniProtKB-ARBA"/>
</dbReference>
<evidence type="ECO:0000256" key="5">
    <source>
        <dbReference type="ARBA" id="ARBA00022553"/>
    </source>
</evidence>
<dbReference type="PANTHER" id="PTHR48169:SF7">
    <property type="entry name" value="CASPASE 10"/>
    <property type="match status" value="1"/>
</dbReference>
<feature type="region of interest" description="Disordered" evidence="17">
    <location>
        <begin position="411"/>
        <end position="430"/>
    </location>
</feature>
<dbReference type="PRINTS" id="PR00376">
    <property type="entry name" value="IL1BCENZYME"/>
</dbReference>
<keyword evidence="9" id="KW-0378">Hydrolase</keyword>
<organism evidence="21 22">
    <name type="scientific">Megalops atlanticus</name>
    <name type="common">Tarpon</name>
    <name type="synonym">Clupea gigantea</name>
    <dbReference type="NCBI Taxonomy" id="7932"/>
    <lineage>
        <taxon>Eukaryota</taxon>
        <taxon>Metazoa</taxon>
        <taxon>Chordata</taxon>
        <taxon>Craniata</taxon>
        <taxon>Vertebrata</taxon>
        <taxon>Euteleostomi</taxon>
        <taxon>Actinopterygii</taxon>
        <taxon>Neopterygii</taxon>
        <taxon>Teleostei</taxon>
        <taxon>Elopiformes</taxon>
        <taxon>Megalopidae</taxon>
        <taxon>Megalops</taxon>
    </lineage>
</organism>
<dbReference type="AlphaFoldDB" id="A0A9D3PM41"/>
<evidence type="ECO:0000256" key="7">
    <source>
        <dbReference type="ARBA" id="ARBA00022703"/>
    </source>
</evidence>
<dbReference type="Pfam" id="PF01335">
    <property type="entry name" value="DED"/>
    <property type="match status" value="2"/>
</dbReference>
<comment type="similarity">
    <text evidence="3 16">Belongs to the peptidase C14A family.</text>
</comment>
<dbReference type="PROSITE" id="PS50208">
    <property type="entry name" value="CASPASE_P20"/>
    <property type="match status" value="1"/>
</dbReference>
<dbReference type="EMBL" id="JAFDVH010000015">
    <property type="protein sequence ID" value="KAG7463777.1"/>
    <property type="molecule type" value="Genomic_DNA"/>
</dbReference>
<evidence type="ECO:0000256" key="17">
    <source>
        <dbReference type="SAM" id="MobiDB-lite"/>
    </source>
</evidence>
<accession>A0A9D3PM41</accession>
<dbReference type="InterPro" id="IPR001309">
    <property type="entry name" value="Pept_C14_p20"/>
</dbReference>
<dbReference type="GO" id="GO:0006915">
    <property type="term" value="P:apoptotic process"/>
    <property type="evidence" value="ECO:0007669"/>
    <property type="project" value="UniProtKB-KW"/>
</dbReference>
<keyword evidence="12" id="KW-0539">Nucleus</keyword>
<dbReference type="GO" id="GO:0005737">
    <property type="term" value="C:cytoplasm"/>
    <property type="evidence" value="ECO:0007669"/>
    <property type="project" value="UniProtKB-SubCell"/>
</dbReference>
<dbReference type="SUPFAM" id="SSF47986">
    <property type="entry name" value="DEATH domain"/>
    <property type="match status" value="2"/>
</dbReference>
<keyword evidence="10" id="KW-0788">Thiol protease</keyword>
<evidence type="ECO:0000256" key="2">
    <source>
        <dbReference type="ARBA" id="ARBA00004496"/>
    </source>
</evidence>
<comment type="catalytic activity">
    <reaction evidence="13">
        <text>Strict requirement for Asp at position P1 and has a preferred cleavage sequence of (Leu/Asp/Val)-Glu-Thr-Asp-|-(Gly/Ser/Ala).</text>
        <dbReference type="EC" id="3.4.22.61"/>
    </reaction>
</comment>
<evidence type="ECO:0000256" key="16">
    <source>
        <dbReference type="RuleBase" id="RU003971"/>
    </source>
</evidence>
<dbReference type="Gene3D" id="1.10.533.10">
    <property type="entry name" value="Death Domain, Fas"/>
    <property type="match status" value="2"/>
</dbReference>
<feature type="domain" description="DED" evidence="18">
    <location>
        <begin position="108"/>
        <end position="183"/>
    </location>
</feature>
<dbReference type="CDD" id="cd00032">
    <property type="entry name" value="CASc"/>
    <property type="match status" value="1"/>
</dbReference>
<evidence type="ECO:0000256" key="14">
    <source>
        <dbReference type="ARBA" id="ARBA00066479"/>
    </source>
</evidence>
<evidence type="ECO:0000256" key="3">
    <source>
        <dbReference type="ARBA" id="ARBA00010134"/>
    </source>
</evidence>
<evidence type="ECO:0000256" key="8">
    <source>
        <dbReference type="ARBA" id="ARBA00022737"/>
    </source>
</evidence>
<dbReference type="GO" id="GO:0005886">
    <property type="term" value="C:plasma membrane"/>
    <property type="evidence" value="ECO:0007669"/>
    <property type="project" value="UniProtKB-ARBA"/>
</dbReference>
<keyword evidence="5" id="KW-0597">Phosphoprotein</keyword>
<keyword evidence="4" id="KW-0963">Cytoplasm</keyword>
<feature type="domain" description="DED" evidence="18">
    <location>
        <begin position="10"/>
        <end position="87"/>
    </location>
</feature>
<comment type="subcellular location">
    <subcellularLocation>
        <location evidence="2">Cytoplasm</location>
    </subcellularLocation>
    <subcellularLocation>
        <location evidence="1">Nucleus</location>
    </subcellularLocation>
</comment>